<keyword evidence="2" id="KW-1185">Reference proteome</keyword>
<dbReference type="AlphaFoldDB" id="A0AAD6VA06"/>
<accession>A0AAD6VA06</accession>
<dbReference type="EMBL" id="JARJCW010000060">
    <property type="protein sequence ID" value="KAJ7201158.1"/>
    <property type="molecule type" value="Genomic_DNA"/>
</dbReference>
<reference evidence="1" key="1">
    <citation type="submission" date="2023-03" db="EMBL/GenBank/DDBJ databases">
        <title>Massive genome expansion in bonnet fungi (Mycena s.s.) driven by repeated elements and novel gene families across ecological guilds.</title>
        <authorList>
            <consortium name="Lawrence Berkeley National Laboratory"/>
            <person name="Harder C.B."/>
            <person name="Miyauchi S."/>
            <person name="Viragh M."/>
            <person name="Kuo A."/>
            <person name="Thoen E."/>
            <person name="Andreopoulos B."/>
            <person name="Lu D."/>
            <person name="Skrede I."/>
            <person name="Drula E."/>
            <person name="Henrissat B."/>
            <person name="Morin E."/>
            <person name="Kohler A."/>
            <person name="Barry K."/>
            <person name="LaButti K."/>
            <person name="Morin E."/>
            <person name="Salamov A."/>
            <person name="Lipzen A."/>
            <person name="Mereny Z."/>
            <person name="Hegedus B."/>
            <person name="Baldrian P."/>
            <person name="Stursova M."/>
            <person name="Weitz H."/>
            <person name="Taylor A."/>
            <person name="Grigoriev I.V."/>
            <person name="Nagy L.G."/>
            <person name="Martin F."/>
            <person name="Kauserud H."/>
        </authorList>
    </citation>
    <scope>NUCLEOTIDE SEQUENCE</scope>
    <source>
        <strain evidence="1">9144</strain>
    </source>
</reference>
<evidence type="ECO:0000313" key="1">
    <source>
        <dbReference type="EMBL" id="KAJ7201158.1"/>
    </source>
</evidence>
<comment type="caution">
    <text evidence="1">The sequence shown here is derived from an EMBL/GenBank/DDBJ whole genome shotgun (WGS) entry which is preliminary data.</text>
</comment>
<name>A0AAD6VA06_9AGAR</name>
<sequence length="81" mass="8956">MDDKRGVLTGFTAPVPPDWTLHTDFPTIVFSVKSVEMPFGACAVVLLDSKTGHLRLKAGEPKLPPGMRKLLHEDFMKSFDS</sequence>
<dbReference type="Proteomes" id="UP001219525">
    <property type="component" value="Unassembled WGS sequence"/>
</dbReference>
<gene>
    <name evidence="1" type="ORF">GGX14DRAFT_571731</name>
</gene>
<protein>
    <submittedName>
        <fullName evidence="1">Uncharacterized protein</fullName>
    </submittedName>
</protein>
<evidence type="ECO:0000313" key="2">
    <source>
        <dbReference type="Proteomes" id="UP001219525"/>
    </source>
</evidence>
<organism evidence="1 2">
    <name type="scientific">Mycena pura</name>
    <dbReference type="NCBI Taxonomy" id="153505"/>
    <lineage>
        <taxon>Eukaryota</taxon>
        <taxon>Fungi</taxon>
        <taxon>Dikarya</taxon>
        <taxon>Basidiomycota</taxon>
        <taxon>Agaricomycotina</taxon>
        <taxon>Agaricomycetes</taxon>
        <taxon>Agaricomycetidae</taxon>
        <taxon>Agaricales</taxon>
        <taxon>Marasmiineae</taxon>
        <taxon>Mycenaceae</taxon>
        <taxon>Mycena</taxon>
    </lineage>
</organism>
<proteinExistence type="predicted"/>